<dbReference type="Proteomes" id="UP000014627">
    <property type="component" value="Unassembled WGS sequence"/>
</dbReference>
<gene>
    <name evidence="2" type="ORF">CP99DC5_0843B</name>
</gene>
<keyword evidence="1" id="KW-1133">Transmembrane helix</keyword>
<organism evidence="2 3">
    <name type="scientific">Chlamydia psittaci 99DC5</name>
    <dbReference type="NCBI Taxonomy" id="1112251"/>
    <lineage>
        <taxon>Bacteria</taxon>
        <taxon>Pseudomonadati</taxon>
        <taxon>Chlamydiota</taxon>
        <taxon>Chlamydiia</taxon>
        <taxon>Chlamydiales</taxon>
        <taxon>Chlamydiaceae</taxon>
        <taxon>Chlamydia/Chlamydophila group</taxon>
        <taxon>Chlamydia</taxon>
    </lineage>
</organism>
<comment type="caution">
    <text evidence="2">The sequence shown here is derived from an EMBL/GenBank/DDBJ whole genome shotgun (WGS) entry which is preliminary data.</text>
</comment>
<evidence type="ECO:0000256" key="1">
    <source>
        <dbReference type="SAM" id="Phobius"/>
    </source>
</evidence>
<keyword evidence="3" id="KW-1185">Reference proteome</keyword>
<reference evidence="2 3" key="1">
    <citation type="submission" date="2013-04" db="EMBL/GenBank/DDBJ databases">
        <title>Genome sequence of Chlamydia psittaci 99DC5.</title>
        <authorList>
            <person name="Huot-Creasy H."/>
            <person name="McCracken C.L."/>
            <person name="Humphries M."/>
            <person name="Sachse K."/>
            <person name="Laroucau K."/>
            <person name="Bavoil P."/>
            <person name="Myers G.S."/>
        </authorList>
    </citation>
    <scope>NUCLEOTIDE SEQUENCE [LARGE SCALE GENOMIC DNA]</scope>
    <source>
        <strain evidence="2 3">99DC5</strain>
    </source>
</reference>
<protein>
    <submittedName>
        <fullName evidence="2">Uncharacterized protein</fullName>
    </submittedName>
</protein>
<feature type="non-terminal residue" evidence="2">
    <location>
        <position position="1"/>
    </location>
</feature>
<sequence>YESIEKDIVRISIVMKWFLSILVFSSPALLIPGCTLIPKDWECPCEYHSADSSLSK</sequence>
<evidence type="ECO:0000313" key="3">
    <source>
        <dbReference type="Proteomes" id="UP000014627"/>
    </source>
</evidence>
<accession>A0ABN0MNY9</accession>
<dbReference type="EMBL" id="ATLC01000053">
    <property type="protein sequence ID" value="EPJ27639.1"/>
    <property type="molecule type" value="Genomic_DNA"/>
</dbReference>
<evidence type="ECO:0000313" key="2">
    <source>
        <dbReference type="EMBL" id="EPJ27639.1"/>
    </source>
</evidence>
<keyword evidence="1" id="KW-0812">Transmembrane</keyword>
<name>A0ABN0MNY9_CHLPS</name>
<proteinExistence type="predicted"/>
<keyword evidence="1" id="KW-0472">Membrane</keyword>
<feature type="transmembrane region" description="Helical" evidence="1">
    <location>
        <begin position="12"/>
        <end position="31"/>
    </location>
</feature>